<name>A0ABV8MUC6_9NEIS</name>
<protein>
    <submittedName>
        <fullName evidence="3">Type II secretion system protein J</fullName>
    </submittedName>
</protein>
<proteinExistence type="predicted"/>
<feature type="transmembrane region" description="Helical" evidence="2">
    <location>
        <begin position="12"/>
        <end position="34"/>
    </location>
</feature>
<evidence type="ECO:0000256" key="1">
    <source>
        <dbReference type="SAM" id="MobiDB-lite"/>
    </source>
</evidence>
<dbReference type="Proteomes" id="UP001595791">
    <property type="component" value="Unassembled WGS sequence"/>
</dbReference>
<comment type="caution">
    <text evidence="3">The sequence shown here is derived from an EMBL/GenBank/DDBJ whole genome shotgun (WGS) entry which is preliminary data.</text>
</comment>
<gene>
    <name evidence="3" type="ORF">ACFOW7_21065</name>
</gene>
<feature type="region of interest" description="Disordered" evidence="1">
    <location>
        <begin position="187"/>
        <end position="219"/>
    </location>
</feature>
<dbReference type="PROSITE" id="PS00409">
    <property type="entry name" value="PROKAR_NTER_METHYL"/>
    <property type="match status" value="1"/>
</dbReference>
<reference evidence="4" key="1">
    <citation type="journal article" date="2019" name="Int. J. Syst. Evol. Microbiol.">
        <title>The Global Catalogue of Microorganisms (GCM) 10K type strain sequencing project: providing services to taxonomists for standard genome sequencing and annotation.</title>
        <authorList>
            <consortium name="The Broad Institute Genomics Platform"/>
            <consortium name="The Broad Institute Genome Sequencing Center for Infectious Disease"/>
            <person name="Wu L."/>
            <person name="Ma J."/>
        </authorList>
    </citation>
    <scope>NUCLEOTIDE SEQUENCE [LARGE SCALE GENOMIC DNA]</scope>
    <source>
        <strain evidence="4">LMG 29894</strain>
    </source>
</reference>
<sequence length="266" mass="28604">MPVRPRASAGFTLLELIIALTLAAAISVALVVAFRLGIRYVDRGQAFYASLQDMLAVTRLLRVELEPGKISDFSGDALSVTFVSRHGVEAGGFADRPAEIVLRCVEEDTGAESPTYRLEQSWQSPRPSRGDAEKAAASTGGQAPGELEGPKKEEDVEAEPAVIEPEQLEVLMRGLRQCDFSYLTVEEPEPAKNGGQTPSPAAAMAPPAPQPVESLAPTGKAEPIELKQAIWLDEWKKPGMPRALGLRLGDGSLEQPPVVFPLVRQE</sequence>
<keyword evidence="2" id="KW-0812">Transmembrane</keyword>
<accession>A0ABV8MUC6</accession>
<keyword evidence="2" id="KW-0472">Membrane</keyword>
<dbReference type="EMBL" id="JBHSBU010000002">
    <property type="protein sequence ID" value="MFC4161833.1"/>
    <property type="molecule type" value="Genomic_DNA"/>
</dbReference>
<feature type="region of interest" description="Disordered" evidence="1">
    <location>
        <begin position="112"/>
        <end position="158"/>
    </location>
</feature>
<evidence type="ECO:0000313" key="4">
    <source>
        <dbReference type="Proteomes" id="UP001595791"/>
    </source>
</evidence>
<evidence type="ECO:0000256" key="2">
    <source>
        <dbReference type="SAM" id="Phobius"/>
    </source>
</evidence>
<keyword evidence="2" id="KW-1133">Transmembrane helix</keyword>
<keyword evidence="4" id="KW-1185">Reference proteome</keyword>
<organism evidence="3 4">
    <name type="scientific">Chitinimonas lacunae</name>
    <dbReference type="NCBI Taxonomy" id="1963018"/>
    <lineage>
        <taxon>Bacteria</taxon>
        <taxon>Pseudomonadati</taxon>
        <taxon>Pseudomonadota</taxon>
        <taxon>Betaproteobacteria</taxon>
        <taxon>Neisseriales</taxon>
        <taxon>Chitinibacteraceae</taxon>
        <taxon>Chitinimonas</taxon>
    </lineage>
</organism>
<dbReference type="RefSeq" id="WP_378168402.1">
    <property type="nucleotide sequence ID" value="NZ_JBHSBU010000002.1"/>
</dbReference>
<evidence type="ECO:0000313" key="3">
    <source>
        <dbReference type="EMBL" id="MFC4161833.1"/>
    </source>
</evidence>
<dbReference type="Pfam" id="PF07963">
    <property type="entry name" value="N_methyl"/>
    <property type="match status" value="1"/>
</dbReference>
<dbReference type="InterPro" id="IPR012902">
    <property type="entry name" value="N_methyl_site"/>
</dbReference>
<dbReference type="NCBIfam" id="TIGR02532">
    <property type="entry name" value="IV_pilin_GFxxxE"/>
    <property type="match status" value="1"/>
</dbReference>